<dbReference type="InterPro" id="IPR045584">
    <property type="entry name" value="Pilin-like"/>
</dbReference>
<gene>
    <name evidence="4" type="ORF">D3F03_09035</name>
</gene>
<dbReference type="AlphaFoldDB" id="A0A398C6W7"/>
<dbReference type="Proteomes" id="UP000266302">
    <property type="component" value="Unassembled WGS sequence"/>
</dbReference>
<dbReference type="InterPro" id="IPR049031">
    <property type="entry name" value="T2SSK_SAM-like_1st"/>
</dbReference>
<comment type="caution">
    <text evidence="4">The sequence shown here is derived from an EMBL/GenBank/DDBJ whole genome shotgun (WGS) entry which is preliminary data.</text>
</comment>
<evidence type="ECO:0000313" key="4">
    <source>
        <dbReference type="EMBL" id="RID98815.1"/>
    </source>
</evidence>
<dbReference type="GO" id="GO:0009306">
    <property type="term" value="P:protein secretion"/>
    <property type="evidence" value="ECO:0007669"/>
    <property type="project" value="InterPro"/>
</dbReference>
<accession>A0A398C6W7</accession>
<dbReference type="GO" id="GO:0005886">
    <property type="term" value="C:plasma membrane"/>
    <property type="evidence" value="ECO:0007669"/>
    <property type="project" value="UniProtKB-SubCell"/>
</dbReference>
<dbReference type="PANTHER" id="PTHR38831">
    <property type="entry name" value="TYPE II SECRETION SYSTEM PROTEIN K"/>
    <property type="match status" value="1"/>
</dbReference>
<dbReference type="PANTHER" id="PTHR38831:SF1">
    <property type="entry name" value="TYPE II SECRETION SYSTEM PROTEIN K-RELATED"/>
    <property type="match status" value="1"/>
</dbReference>
<dbReference type="NCBIfam" id="NF037980">
    <property type="entry name" value="T2SS_GspK"/>
    <property type="match status" value="1"/>
</dbReference>
<protein>
    <recommendedName>
        <fullName evidence="1">Type II secretion system protein K</fullName>
    </recommendedName>
</protein>
<dbReference type="Pfam" id="PF21687">
    <property type="entry name" value="T2SSK_1st"/>
    <property type="match status" value="1"/>
</dbReference>
<comment type="subcellular location">
    <subcellularLocation>
        <location evidence="1">Cell inner membrane</location>
    </subcellularLocation>
</comment>
<dbReference type="EMBL" id="QXJC01000003">
    <property type="protein sequence ID" value="RID98815.1"/>
    <property type="molecule type" value="Genomic_DNA"/>
</dbReference>
<name>A0A398C6W7_9BURK</name>
<dbReference type="InterPro" id="IPR005628">
    <property type="entry name" value="GspK"/>
</dbReference>
<reference evidence="4 5" key="1">
    <citation type="submission" date="2018-09" db="EMBL/GenBank/DDBJ databases">
        <title>Draft genome of Simplicispira sp. NY-02.</title>
        <authorList>
            <person name="Im W.T."/>
        </authorList>
    </citation>
    <scope>NUCLEOTIDE SEQUENCE [LARGE SCALE GENOMIC DNA]</scope>
    <source>
        <strain evidence="4 5">NY-02</strain>
    </source>
</reference>
<evidence type="ECO:0000259" key="2">
    <source>
        <dbReference type="Pfam" id="PF03934"/>
    </source>
</evidence>
<evidence type="ECO:0000256" key="1">
    <source>
        <dbReference type="PIRNR" id="PIRNR002786"/>
    </source>
</evidence>
<feature type="domain" description="T2SS protein K second SAM-like" evidence="2">
    <location>
        <begin position="199"/>
        <end position="245"/>
    </location>
</feature>
<dbReference type="SUPFAM" id="SSF54523">
    <property type="entry name" value="Pili subunits"/>
    <property type="match status" value="1"/>
</dbReference>
<sequence>MLTVTLVATFAAAAMWQQWRSIEIETAERARIQSAWILIGALDWSRLILHEDAVAGGGDNLAEPWAVPLEEARLSTFLAAQDGNAQNGASTDTQDAFLSGRIIDLQSRLNVGSLVASGVVQPAVHAQFARLFSQLGLPATQLETLEQALVRATAPQVAEGGDAPLMPQQVEQLPWLGLPTATAALLAPYVTVLPERTPVNLNTASPEVLQAALDGLDRAGAESLGTARETRPFRSLEDVRALLPTRPTLSTTELSVGSSYFEVQGQLRLGDAVVKERSLVHRIGTQVSTLWRTRVADLAPAATP</sequence>
<keyword evidence="1" id="KW-0997">Cell inner membrane</keyword>
<keyword evidence="5" id="KW-1185">Reference proteome</keyword>
<dbReference type="InterPro" id="IPR049179">
    <property type="entry name" value="T2SSK_SAM-like_2nd"/>
</dbReference>
<evidence type="ECO:0000259" key="3">
    <source>
        <dbReference type="Pfam" id="PF21687"/>
    </source>
</evidence>
<keyword evidence="1" id="KW-0813">Transport</keyword>
<proteinExistence type="inferred from homology"/>
<comment type="similarity">
    <text evidence="1">Belongs to the GSP K family.</text>
</comment>
<keyword evidence="1" id="KW-1003">Cell membrane</keyword>
<organism evidence="4 5">
    <name type="scientific">Simplicispira hankyongi</name>
    <dbReference type="NCBI Taxonomy" id="2315688"/>
    <lineage>
        <taxon>Bacteria</taxon>
        <taxon>Pseudomonadati</taxon>
        <taxon>Pseudomonadota</taxon>
        <taxon>Betaproteobacteria</taxon>
        <taxon>Burkholderiales</taxon>
        <taxon>Comamonadaceae</taxon>
        <taxon>Simplicispira</taxon>
    </lineage>
</organism>
<dbReference type="PIRSF" id="PIRSF002786">
    <property type="entry name" value="XcpX"/>
    <property type="match status" value="1"/>
</dbReference>
<keyword evidence="1" id="KW-0472">Membrane</keyword>
<evidence type="ECO:0000313" key="5">
    <source>
        <dbReference type="Proteomes" id="UP000266302"/>
    </source>
</evidence>
<feature type="domain" description="T2SS protein K first SAM-like" evidence="3">
    <location>
        <begin position="107"/>
        <end position="195"/>
    </location>
</feature>
<dbReference type="Gene3D" id="3.30.1300.30">
    <property type="entry name" value="GSPII I/J protein-like"/>
    <property type="match status" value="1"/>
</dbReference>
<dbReference type="Pfam" id="PF03934">
    <property type="entry name" value="T2SSK"/>
    <property type="match status" value="1"/>
</dbReference>